<comment type="subcellular location">
    <subcellularLocation>
        <location evidence="2">Plastid</location>
        <location evidence="2">Chloroplast</location>
    </subcellularLocation>
</comment>
<evidence type="ECO:0000256" key="4">
    <source>
        <dbReference type="ARBA" id="ARBA00022528"/>
    </source>
</evidence>
<comment type="function">
    <text evidence="1">The light-harvesting complex (LHC) functions as a light receptor, it captures and delivers excitation energy to photosystems with which it is closely associated. Energy is transferred from the carotenoid and chlorophyll C (or B) to chlorophyll A and the photosynthetic reaction centers where it is used to synthesize ATP and reducing power.</text>
</comment>
<evidence type="ECO:0000256" key="5">
    <source>
        <dbReference type="ARBA" id="ARBA00022531"/>
    </source>
</evidence>
<evidence type="ECO:0000256" key="2">
    <source>
        <dbReference type="ARBA" id="ARBA00004229"/>
    </source>
</evidence>
<accession>A0A7S1XTT1</accession>
<dbReference type="GO" id="GO:0016020">
    <property type="term" value="C:membrane"/>
    <property type="evidence" value="ECO:0007669"/>
    <property type="project" value="InterPro"/>
</dbReference>
<sequence length="319" mass="34278">MFRFTLAIAALASAAAFSAPRQMRMGIDQKSSTLYFDWKKVNKPGFLKKADAGFKDGWLPKPVDGMSAALPWSDKPVIGDGTLAGDQGFDPWNLSSVFPLTWLRAAELKHGRVCMLAAVGLVAPELFQHPIGFEGLKFAPEFTEMNAFKALNTAPGLGLAQILLFCGLVEIFTFGKAYDGTFTYDDGLTKIEKEDIDAGAFKFLTGGAKNAVAADTASKFDGLTTVDEGRAGDIGFDPLGFADNGVNPDYALAELKHGRVAMLGVLGMLIQQSKTPDFGLLEFTGTPSPLSPRAHTLPPACRCHAPNPSSQLSRQVLRW</sequence>
<proteinExistence type="inferred from homology"/>
<feature type="binding site" evidence="7">
    <location>
        <position position="254"/>
    </location>
    <ligand>
        <name>chlorophyll a</name>
        <dbReference type="ChEBI" id="CHEBI:58416"/>
        <label>1</label>
    </ligand>
</feature>
<organism evidence="9">
    <name type="scientific">Phaeomonas parva</name>
    <dbReference type="NCBI Taxonomy" id="124430"/>
    <lineage>
        <taxon>Eukaryota</taxon>
        <taxon>Sar</taxon>
        <taxon>Stramenopiles</taxon>
        <taxon>Ochrophyta</taxon>
        <taxon>Pinguiophyceae</taxon>
        <taxon>Pinguiochrysidales</taxon>
        <taxon>Pinguiochrysidaceae</taxon>
        <taxon>Phaeomonas</taxon>
    </lineage>
</organism>
<evidence type="ECO:0000313" key="9">
    <source>
        <dbReference type="EMBL" id="CAD9257729.1"/>
    </source>
</evidence>
<dbReference type="EMBL" id="HBGJ01025267">
    <property type="protein sequence ID" value="CAD9257729.1"/>
    <property type="molecule type" value="Transcribed_RNA"/>
</dbReference>
<dbReference type="Gene3D" id="1.10.3460.10">
    <property type="entry name" value="Chlorophyll a/b binding protein domain"/>
    <property type="match status" value="1"/>
</dbReference>
<evidence type="ECO:0000256" key="7">
    <source>
        <dbReference type="PIRSR" id="PIRSR601344-1"/>
    </source>
</evidence>
<feature type="signal peptide" evidence="8">
    <location>
        <begin position="1"/>
        <end position="16"/>
    </location>
</feature>
<evidence type="ECO:0000256" key="6">
    <source>
        <dbReference type="ARBA" id="ARBA00022640"/>
    </source>
</evidence>
<dbReference type="PANTHER" id="PTHR21649">
    <property type="entry name" value="CHLOROPHYLL A/B BINDING PROTEIN"/>
    <property type="match status" value="1"/>
</dbReference>
<keyword evidence="7" id="KW-0148">Chlorophyll</keyword>
<dbReference type="GO" id="GO:0009765">
    <property type="term" value="P:photosynthesis, light harvesting"/>
    <property type="evidence" value="ECO:0007669"/>
    <property type="project" value="InterPro"/>
</dbReference>
<dbReference type="InterPro" id="IPR022796">
    <property type="entry name" value="Chloroa_b-bind"/>
</dbReference>
<feature type="binding site" evidence="7">
    <location>
        <position position="107"/>
    </location>
    <ligand>
        <name>chlorophyll b</name>
        <dbReference type="ChEBI" id="CHEBI:61721"/>
        <label>2</label>
    </ligand>
</feature>
<feature type="binding site" evidence="7">
    <location>
        <position position="271"/>
    </location>
    <ligand>
        <name>chlorophyll a</name>
        <dbReference type="ChEBI" id="CHEBI:58416"/>
        <label>1</label>
    </ligand>
</feature>
<name>A0A7S1XTT1_9STRA</name>
<keyword evidence="7" id="KW-0157">Chromophore</keyword>
<feature type="binding site" evidence="7">
    <location>
        <position position="110"/>
    </location>
    <ligand>
        <name>chlorophyll a</name>
        <dbReference type="ChEBI" id="CHEBI:58416"/>
        <label>1</label>
    </ligand>
</feature>
<keyword evidence="4" id="KW-0150">Chloroplast</keyword>
<feature type="binding site" description="axial binding residue" evidence="7">
    <location>
        <position position="223"/>
    </location>
    <ligand>
        <name>chlorophyll b</name>
        <dbReference type="ChEBI" id="CHEBI:61721"/>
        <label>1</label>
    </ligand>
    <ligandPart>
        <name>Mg</name>
        <dbReference type="ChEBI" id="CHEBI:25107"/>
    </ligandPart>
</feature>
<feature type="binding site" description="axial binding residue" evidence="7">
    <location>
        <position position="112"/>
    </location>
    <ligand>
        <name>chlorophyll b</name>
        <dbReference type="ChEBI" id="CHEBI:61721"/>
        <label>1</label>
    </ligand>
    <ligandPart>
        <name>Mg</name>
        <dbReference type="ChEBI" id="CHEBI:25107"/>
    </ligandPart>
</feature>
<keyword evidence="5" id="KW-0602">Photosynthesis</keyword>
<gene>
    <name evidence="9" type="ORF">PPAR1163_LOCUS16101</name>
</gene>
<protein>
    <submittedName>
        <fullName evidence="9">Uncharacterized protein</fullName>
    </submittedName>
</protein>
<evidence type="ECO:0000256" key="8">
    <source>
        <dbReference type="SAM" id="SignalP"/>
    </source>
</evidence>
<dbReference type="Pfam" id="PF00504">
    <property type="entry name" value="Chloroa_b-bind"/>
    <property type="match status" value="2"/>
</dbReference>
<dbReference type="GO" id="GO:0009507">
    <property type="term" value="C:chloroplast"/>
    <property type="evidence" value="ECO:0007669"/>
    <property type="project" value="UniProtKB-SubCell"/>
</dbReference>
<keyword evidence="6" id="KW-0934">Plastid</keyword>
<dbReference type="AlphaFoldDB" id="A0A7S1XTT1"/>
<evidence type="ECO:0000256" key="3">
    <source>
        <dbReference type="ARBA" id="ARBA00005933"/>
    </source>
</evidence>
<reference evidence="9" key="1">
    <citation type="submission" date="2021-01" db="EMBL/GenBank/DDBJ databases">
        <authorList>
            <person name="Corre E."/>
            <person name="Pelletier E."/>
            <person name="Niang G."/>
            <person name="Scheremetjew M."/>
            <person name="Finn R."/>
            <person name="Kale V."/>
            <person name="Holt S."/>
            <person name="Cochrane G."/>
            <person name="Meng A."/>
            <person name="Brown T."/>
            <person name="Cohen L."/>
        </authorList>
    </citation>
    <scope>NUCLEOTIDE SEQUENCE</scope>
    <source>
        <strain evidence="9">CCMP2877</strain>
    </source>
</reference>
<feature type="chain" id="PRO_5031278899" evidence="8">
    <location>
        <begin position="17"/>
        <end position="319"/>
    </location>
</feature>
<keyword evidence="8" id="KW-0732">Signal</keyword>
<dbReference type="InterPro" id="IPR001344">
    <property type="entry name" value="Chloro_AB-bd_pln"/>
</dbReference>
<feature type="binding site" evidence="7">
    <location>
        <position position="259"/>
    </location>
    <ligand>
        <name>chlorophyll a</name>
        <dbReference type="ChEBI" id="CHEBI:58416"/>
        <label>1</label>
    </ligand>
</feature>
<dbReference type="SUPFAM" id="SSF103511">
    <property type="entry name" value="Chlorophyll a-b binding protein"/>
    <property type="match status" value="2"/>
</dbReference>
<dbReference type="GO" id="GO:0016168">
    <property type="term" value="F:chlorophyll binding"/>
    <property type="evidence" value="ECO:0007669"/>
    <property type="project" value="UniProtKB-KW"/>
</dbReference>
<evidence type="ECO:0000256" key="1">
    <source>
        <dbReference type="ARBA" id="ARBA00004022"/>
    </source>
</evidence>
<comment type="similarity">
    <text evidence="3">Belongs to the fucoxanthin chlorophyll protein family.</text>
</comment>
<feature type="binding site" evidence="7">
    <location>
        <position position="95"/>
    </location>
    <ligand>
        <name>chlorophyll a</name>
        <dbReference type="ChEBI" id="CHEBI:58416"/>
        <label>1</label>
    </ligand>
</feature>